<evidence type="ECO:0000313" key="2">
    <source>
        <dbReference type="Proteomes" id="UP000070414"/>
    </source>
</evidence>
<sequence>MARKVTEPEHFVYIVLVQENNENDYTYHADFPKFQEAKEVAKKIPRPTKVIRGRKATVRRFLKNLESK</sequence>
<organism evidence="1 2">
    <name type="scientific">candidate division MSBL1 archaeon SCGC-AAA259I14</name>
    <dbReference type="NCBI Taxonomy" id="1698268"/>
    <lineage>
        <taxon>Archaea</taxon>
        <taxon>Methanobacteriati</taxon>
        <taxon>Methanobacteriota</taxon>
        <taxon>candidate division MSBL1</taxon>
    </lineage>
</organism>
<dbReference type="Proteomes" id="UP000070414">
    <property type="component" value="Unassembled WGS sequence"/>
</dbReference>
<accession>A0A133UT32</accession>
<name>A0A133UT32_9EURY</name>
<protein>
    <submittedName>
        <fullName evidence="1">Uncharacterized protein</fullName>
    </submittedName>
</protein>
<gene>
    <name evidence="1" type="ORF">AKJ38_01275</name>
</gene>
<reference evidence="1 2" key="1">
    <citation type="journal article" date="2016" name="Sci. Rep.">
        <title>Metabolic traits of an uncultured archaeal lineage -MSBL1- from brine pools of the Red Sea.</title>
        <authorList>
            <person name="Mwirichia R."/>
            <person name="Alam I."/>
            <person name="Rashid M."/>
            <person name="Vinu M."/>
            <person name="Ba-Alawi W."/>
            <person name="Anthony Kamau A."/>
            <person name="Kamanda Ngugi D."/>
            <person name="Goker M."/>
            <person name="Klenk H.P."/>
            <person name="Bajic V."/>
            <person name="Stingl U."/>
        </authorList>
    </citation>
    <scope>NUCLEOTIDE SEQUENCE [LARGE SCALE GENOMIC DNA]</scope>
    <source>
        <strain evidence="1">SCGC-AAA259I14</strain>
    </source>
</reference>
<keyword evidence="2" id="KW-1185">Reference proteome</keyword>
<proteinExistence type="predicted"/>
<dbReference type="EMBL" id="LHXS01000014">
    <property type="protein sequence ID" value="KXA97392.1"/>
    <property type="molecule type" value="Genomic_DNA"/>
</dbReference>
<comment type="caution">
    <text evidence="1">The sequence shown here is derived from an EMBL/GenBank/DDBJ whole genome shotgun (WGS) entry which is preliminary data.</text>
</comment>
<evidence type="ECO:0000313" key="1">
    <source>
        <dbReference type="EMBL" id="KXA97392.1"/>
    </source>
</evidence>
<dbReference type="AlphaFoldDB" id="A0A133UT32"/>